<organism evidence="7 8">
    <name type="scientific">Acanthoscelides obtectus</name>
    <name type="common">Bean weevil</name>
    <name type="synonym">Bruchus obtectus</name>
    <dbReference type="NCBI Taxonomy" id="200917"/>
    <lineage>
        <taxon>Eukaryota</taxon>
        <taxon>Metazoa</taxon>
        <taxon>Ecdysozoa</taxon>
        <taxon>Arthropoda</taxon>
        <taxon>Hexapoda</taxon>
        <taxon>Insecta</taxon>
        <taxon>Pterygota</taxon>
        <taxon>Neoptera</taxon>
        <taxon>Endopterygota</taxon>
        <taxon>Coleoptera</taxon>
        <taxon>Polyphaga</taxon>
        <taxon>Cucujiformia</taxon>
        <taxon>Chrysomeloidea</taxon>
        <taxon>Chrysomelidae</taxon>
        <taxon>Bruchinae</taxon>
        <taxon>Bruchini</taxon>
        <taxon>Acanthoscelides</taxon>
    </lineage>
</organism>
<dbReference type="PANTHER" id="PTHR46481:SF10">
    <property type="entry name" value="ZINC FINGER BED DOMAIN-CONTAINING PROTEIN 39"/>
    <property type="match status" value="1"/>
</dbReference>
<accession>A0A9P0L6E6</accession>
<dbReference type="SUPFAM" id="SSF53098">
    <property type="entry name" value="Ribonuclease H-like"/>
    <property type="match status" value="1"/>
</dbReference>
<dbReference type="PANTHER" id="PTHR46481">
    <property type="entry name" value="ZINC FINGER BED DOMAIN-CONTAINING PROTEIN 4"/>
    <property type="match status" value="1"/>
</dbReference>
<dbReference type="InterPro" id="IPR012337">
    <property type="entry name" value="RNaseH-like_sf"/>
</dbReference>
<dbReference type="OrthoDB" id="1607513at2759"/>
<reference evidence="7" key="1">
    <citation type="submission" date="2022-03" db="EMBL/GenBank/DDBJ databases">
        <authorList>
            <person name="Sayadi A."/>
        </authorList>
    </citation>
    <scope>NUCLEOTIDE SEQUENCE</scope>
</reference>
<dbReference type="Proteomes" id="UP001152888">
    <property type="component" value="Unassembled WGS sequence"/>
</dbReference>
<keyword evidence="8" id="KW-1185">Reference proteome</keyword>
<protein>
    <recommendedName>
        <fullName evidence="6">HAT C-terminal dimerisation domain-containing protein</fullName>
    </recommendedName>
</protein>
<feature type="domain" description="HAT C-terminal dimerisation" evidence="6">
    <location>
        <begin position="323"/>
        <end position="399"/>
    </location>
</feature>
<comment type="subcellular location">
    <subcellularLocation>
        <location evidence="1">Nucleus</location>
    </subcellularLocation>
</comment>
<keyword evidence="5" id="KW-0539">Nucleus</keyword>
<sequence>MLVIPEKNIADDLISSINKWELSNKVVTVVSDNGANIKNAITEQLRFHHHPCLAHTLNLSTKEALNGNDDLNRLIIKCKNLVAHFKHSGLATATLKKCQEQMNCSILKVKQAVDTRWNSVLIMIERLLEIKDPLTIALTNLPSAPEPIEASEWVIISDIVPILKPLELLTVELSGEQYLTMSSVIPLIRGLQFHLRNIQPATDIGLWLQSKLLDVISRRFSILESNKIIAKSTFLDPRFKKTAFGLEENARNVQAWITDEVASMIATKTENATQLNLTQAGNDRAPLQKQGNLSLRAHFESKLAEVAIQSKTKPSIMATLCVRHYLELPHIERSADPLLFWEEHKHMMPELYELHKKYLCVPASSVPSERVFSKSGQITNDRRSRLSPDNLDMILFLNSVL</sequence>
<evidence type="ECO:0000313" key="8">
    <source>
        <dbReference type="Proteomes" id="UP001152888"/>
    </source>
</evidence>
<evidence type="ECO:0000256" key="4">
    <source>
        <dbReference type="ARBA" id="ARBA00022833"/>
    </source>
</evidence>
<keyword evidence="2" id="KW-0479">Metal-binding</keyword>
<evidence type="ECO:0000256" key="5">
    <source>
        <dbReference type="ARBA" id="ARBA00023242"/>
    </source>
</evidence>
<gene>
    <name evidence="7" type="ORF">ACAOBT_LOCUS18650</name>
</gene>
<comment type="caution">
    <text evidence="7">The sequence shown here is derived from an EMBL/GenBank/DDBJ whole genome shotgun (WGS) entry which is preliminary data.</text>
</comment>
<evidence type="ECO:0000313" key="7">
    <source>
        <dbReference type="EMBL" id="CAH1988774.1"/>
    </source>
</evidence>
<evidence type="ECO:0000256" key="1">
    <source>
        <dbReference type="ARBA" id="ARBA00004123"/>
    </source>
</evidence>
<dbReference type="AlphaFoldDB" id="A0A9P0L6E6"/>
<name>A0A9P0L6E6_ACAOB</name>
<proteinExistence type="predicted"/>
<dbReference type="GO" id="GO:0005634">
    <property type="term" value="C:nucleus"/>
    <property type="evidence" value="ECO:0007669"/>
    <property type="project" value="UniProtKB-SubCell"/>
</dbReference>
<dbReference type="Pfam" id="PF05699">
    <property type="entry name" value="Dimer_Tnp_hAT"/>
    <property type="match status" value="1"/>
</dbReference>
<evidence type="ECO:0000259" key="6">
    <source>
        <dbReference type="Pfam" id="PF05699"/>
    </source>
</evidence>
<evidence type="ECO:0000256" key="2">
    <source>
        <dbReference type="ARBA" id="ARBA00022723"/>
    </source>
</evidence>
<dbReference type="InterPro" id="IPR052035">
    <property type="entry name" value="ZnF_BED_domain_contain"/>
</dbReference>
<keyword evidence="4" id="KW-0862">Zinc</keyword>
<dbReference type="InterPro" id="IPR008906">
    <property type="entry name" value="HATC_C_dom"/>
</dbReference>
<evidence type="ECO:0000256" key="3">
    <source>
        <dbReference type="ARBA" id="ARBA00022771"/>
    </source>
</evidence>
<dbReference type="GO" id="GO:0008270">
    <property type="term" value="F:zinc ion binding"/>
    <property type="evidence" value="ECO:0007669"/>
    <property type="project" value="UniProtKB-KW"/>
</dbReference>
<dbReference type="EMBL" id="CAKOFQ010007050">
    <property type="protein sequence ID" value="CAH1988774.1"/>
    <property type="molecule type" value="Genomic_DNA"/>
</dbReference>
<dbReference type="GO" id="GO:0046983">
    <property type="term" value="F:protein dimerization activity"/>
    <property type="evidence" value="ECO:0007669"/>
    <property type="project" value="InterPro"/>
</dbReference>
<keyword evidence="3" id="KW-0863">Zinc-finger</keyword>